<evidence type="ECO:0000313" key="2">
    <source>
        <dbReference type="EMBL" id="CAG1850081.1"/>
    </source>
</evidence>
<sequence length="355" mass="37243">MVRRWRRRRQRLRLRRRASRGGGGKMGSFVPAESLAGGEDPVAVWALEYLGIAIGGIGIRGILAAVSDPGDRKAFYPHPLVARAVAAESLIRSEVFLARTALVPRPLPPRSSGGLRLRLLLLLVIEFVLFVLVGVVTAVGLASFCFAPGPGVAGEQHEAAGDVLVGGCVRDGAEWLGVGGRILSAARAGEPPSEGRLRVALSVLDDRKSSAAGSLRGGDGRGELRIDKAGSSPGFLAEAVRRRRRHTVLIRGREGGRGCARRREVLLGLHGTRGRGDVGAHVAAEGAAIGEAAVAELASVPLHGFRTGIFGSPSLGACTLCYCSITSRLLLSSFNSVSGTKERKRAVTVVIPLTL</sequence>
<keyword evidence="1" id="KW-0812">Transmembrane</keyword>
<keyword evidence="1" id="KW-0472">Membrane</keyword>
<keyword evidence="1" id="KW-1133">Transmembrane helix</keyword>
<reference evidence="2" key="1">
    <citation type="submission" date="2021-03" db="EMBL/GenBank/DDBJ databases">
        <authorList>
            <consortium name="Genoscope - CEA"/>
            <person name="William W."/>
        </authorList>
    </citation>
    <scope>NUCLEOTIDE SEQUENCE</scope>
    <source>
        <strain evidence="2">Doubled-haploid Pahang</strain>
    </source>
</reference>
<evidence type="ECO:0000256" key="1">
    <source>
        <dbReference type="SAM" id="Phobius"/>
    </source>
</evidence>
<proteinExistence type="predicted"/>
<accession>A0A8D7ALG7</accession>
<feature type="non-terminal residue" evidence="2">
    <location>
        <position position="355"/>
    </location>
</feature>
<gene>
    <name evidence="2" type="ORF">GSMUA_216670.1</name>
</gene>
<protein>
    <submittedName>
        <fullName evidence="2">(wild Malaysian banana) hypothetical protein</fullName>
    </submittedName>
</protein>
<dbReference type="EMBL" id="HG996468">
    <property type="protein sequence ID" value="CAG1850081.1"/>
    <property type="molecule type" value="Genomic_DNA"/>
</dbReference>
<feature type="transmembrane region" description="Helical" evidence="1">
    <location>
        <begin position="119"/>
        <end position="142"/>
    </location>
</feature>
<organism evidence="2">
    <name type="scientific">Musa acuminata subsp. malaccensis</name>
    <name type="common">Wild banana</name>
    <name type="synonym">Musa malaccensis</name>
    <dbReference type="NCBI Taxonomy" id="214687"/>
    <lineage>
        <taxon>Eukaryota</taxon>
        <taxon>Viridiplantae</taxon>
        <taxon>Streptophyta</taxon>
        <taxon>Embryophyta</taxon>
        <taxon>Tracheophyta</taxon>
        <taxon>Spermatophyta</taxon>
        <taxon>Magnoliopsida</taxon>
        <taxon>Liliopsida</taxon>
        <taxon>Zingiberales</taxon>
        <taxon>Musaceae</taxon>
        <taxon>Musa</taxon>
    </lineage>
</organism>
<dbReference type="AlphaFoldDB" id="A0A8D7ALG7"/>
<name>A0A8D7ALG7_MUSAM</name>